<dbReference type="EMBL" id="HQ316584">
    <property type="protein sequence ID" value="AGG54528.1"/>
    <property type="molecule type" value="Genomic_DNA"/>
</dbReference>
<dbReference type="GeneID" id="15013337"/>
<evidence type="ECO:0000313" key="2">
    <source>
        <dbReference type="Proteomes" id="UP000202740"/>
    </source>
</evidence>
<dbReference type="RefSeq" id="YP_007676872.1">
    <property type="nucleotide sequence ID" value="NC_020872.1"/>
</dbReference>
<reference evidence="1 2" key="1">
    <citation type="submission" date="2010-03" db="EMBL/GenBank/DDBJ databases">
        <title>The Genome Sequence of Cyanophage P-SSP9.</title>
        <authorList>
            <consortium name="The Broad Institute Genome Sequencing Platform"/>
            <person name="Henn M.R."/>
            <person name="Sullivan M.S."/>
            <person name="Osburne M.S."/>
            <person name="Levin J."/>
            <person name="Malboeuf C."/>
            <person name="Casali M."/>
            <person name="Russ C."/>
            <person name="Lennon N."/>
            <person name="Erlich R."/>
            <person name="Young S.K."/>
            <person name="Koehrsen M."/>
            <person name="Yandava C."/>
            <person name="Zeng Q."/>
            <person name="Alvarado L."/>
            <person name="Anderson S."/>
            <person name="Berlin A."/>
            <person name="Borenstein D."/>
            <person name="Chen Z."/>
            <person name="Engels R."/>
            <person name="Freedman E."/>
            <person name="Gellesch M."/>
            <person name="Goldberg J."/>
            <person name="Green L."/>
            <person name="Griggs A."/>
            <person name="Gujja S."/>
            <person name="Heiman D."/>
            <person name="Hepburn T."/>
            <person name="Howarth C."/>
            <person name="Jen D."/>
            <person name="Larson L."/>
            <person name="Lewis B."/>
            <person name="Mehta T."/>
            <person name="Park D."/>
            <person name="Pearson M."/>
            <person name="Roberts A."/>
            <person name="Ryan E."/>
            <person name="Saif S."/>
            <person name="Shea T."/>
            <person name="Shenoy N."/>
            <person name="Sisk P."/>
            <person name="Stolte C."/>
            <person name="Sykes S."/>
            <person name="Walk T."/>
            <person name="White J."/>
            <person name="Yu Q."/>
            <person name="Coleman M.L."/>
            <person name="Huang K.H."/>
            <person name="Weigele P.R."/>
            <person name="DeFrancesco A.S."/>
            <person name="Kern S.E."/>
            <person name="Thompson L.R."/>
            <person name="Fu R."/>
            <person name="Hombeck B."/>
            <person name="Chisholm S.W."/>
            <person name="Haas B."/>
            <person name="Nusbaum C."/>
            <person name="Galagan J."/>
            <person name="Birren B."/>
        </authorList>
    </citation>
    <scope>NUCLEOTIDE SEQUENCE [LARGE SCALE GENOMIC DNA]</scope>
    <source>
        <strain evidence="1 2">P-SSP9</strain>
    </source>
</reference>
<sequence>MPITINGNGSVTGISVGGLPDGIVDTDMIANEAVTPAKRGEHGILQIKQNSNTTAQINSVTSTSWATSTDAPYVDITPVGANSLYLLHAQWYMDAGADTIPALSFALSTDGGSNWTYNIHMKGYPNPTSYSGTNGNNYGAWMSWGGSMGTDGTGGGDGIRHYETLYKSSIAAGASDIRFACCYRNVYHNSMQHPIAMSTGTNPGCQLRVTEIRV</sequence>
<gene>
    <name evidence="1" type="ORF">CYYG_00027</name>
</gene>
<name>M1U3B6_9CAUD</name>
<dbReference type="Proteomes" id="UP000202740">
    <property type="component" value="Segment"/>
</dbReference>
<accession>M1U3B6</accession>
<organism evidence="1 2">
    <name type="scientific">Cyanophage SS120-1</name>
    <dbReference type="NCBI Taxonomy" id="616674"/>
    <lineage>
        <taxon>Viruses</taxon>
        <taxon>Duplodnaviria</taxon>
        <taxon>Heunggongvirae</taxon>
        <taxon>Uroviricota</taxon>
        <taxon>Caudoviricetes</taxon>
        <taxon>Autographivirales</taxon>
        <taxon>Banchanvirus</taxon>
        <taxon>Banchanvirus SS1201</taxon>
    </lineage>
</organism>
<proteinExistence type="predicted"/>
<evidence type="ECO:0000313" key="1">
    <source>
        <dbReference type="EMBL" id="AGG54528.1"/>
    </source>
</evidence>
<dbReference type="KEGG" id="vg:15013337"/>
<protein>
    <submittedName>
        <fullName evidence="1">Uncharacterized protein</fullName>
    </submittedName>
</protein>
<keyword evidence="2" id="KW-1185">Reference proteome</keyword>